<evidence type="ECO:0000313" key="2">
    <source>
        <dbReference type="EMBL" id="VFQ62154.1"/>
    </source>
</evidence>
<feature type="region of interest" description="Disordered" evidence="1">
    <location>
        <begin position="28"/>
        <end position="59"/>
    </location>
</feature>
<evidence type="ECO:0000256" key="1">
    <source>
        <dbReference type="SAM" id="MobiDB-lite"/>
    </source>
</evidence>
<reference evidence="2 3" key="1">
    <citation type="submission" date="2018-04" db="EMBL/GenBank/DDBJ databases">
        <authorList>
            <person name="Vogel A."/>
        </authorList>
    </citation>
    <scope>NUCLEOTIDE SEQUENCE [LARGE SCALE GENOMIC DNA]</scope>
</reference>
<sequence>MNDQEFALFMGDMWGRNDVNLQTLEDIFEDVEEADEPTPESNDPTREDDEIGEPEISKGSGKAYHARFFARVFRKLLQGNPFPIEIYASFDCAL</sequence>
<keyword evidence="3" id="KW-1185">Reference proteome</keyword>
<feature type="compositionally biased region" description="Acidic residues" evidence="1">
    <location>
        <begin position="28"/>
        <end position="38"/>
    </location>
</feature>
<dbReference type="AlphaFoldDB" id="A0A484KE29"/>
<dbReference type="Proteomes" id="UP000595140">
    <property type="component" value="Unassembled WGS sequence"/>
</dbReference>
<gene>
    <name evidence="2" type="ORF">CCAM_LOCUS3930</name>
</gene>
<evidence type="ECO:0000313" key="3">
    <source>
        <dbReference type="Proteomes" id="UP000595140"/>
    </source>
</evidence>
<name>A0A484KE29_9ASTE</name>
<protein>
    <submittedName>
        <fullName evidence="2">Uncharacterized protein</fullName>
    </submittedName>
</protein>
<proteinExistence type="predicted"/>
<dbReference type="EMBL" id="OOIL02000218">
    <property type="protein sequence ID" value="VFQ62154.1"/>
    <property type="molecule type" value="Genomic_DNA"/>
</dbReference>
<organism evidence="2 3">
    <name type="scientific">Cuscuta campestris</name>
    <dbReference type="NCBI Taxonomy" id="132261"/>
    <lineage>
        <taxon>Eukaryota</taxon>
        <taxon>Viridiplantae</taxon>
        <taxon>Streptophyta</taxon>
        <taxon>Embryophyta</taxon>
        <taxon>Tracheophyta</taxon>
        <taxon>Spermatophyta</taxon>
        <taxon>Magnoliopsida</taxon>
        <taxon>eudicotyledons</taxon>
        <taxon>Gunneridae</taxon>
        <taxon>Pentapetalae</taxon>
        <taxon>asterids</taxon>
        <taxon>lamiids</taxon>
        <taxon>Solanales</taxon>
        <taxon>Convolvulaceae</taxon>
        <taxon>Cuscuteae</taxon>
        <taxon>Cuscuta</taxon>
        <taxon>Cuscuta subgen. Grammica</taxon>
        <taxon>Cuscuta sect. Cleistogrammica</taxon>
    </lineage>
</organism>
<accession>A0A484KE29</accession>